<evidence type="ECO:0000313" key="3">
    <source>
        <dbReference type="EMBL" id="GIG90752.1"/>
    </source>
</evidence>
<protein>
    <recommendedName>
        <fullName evidence="2">Activator of Hsp90 ATPase homologue 1/2-like C-terminal domain-containing protein</fullName>
    </recommendedName>
</protein>
<name>A0ABQ4E8Z0_9ACTN</name>
<dbReference type="Proteomes" id="UP000646749">
    <property type="component" value="Unassembled WGS sequence"/>
</dbReference>
<gene>
    <name evidence="3" type="ORF">Pen02_56880</name>
</gene>
<reference evidence="3 4" key="1">
    <citation type="submission" date="2021-01" db="EMBL/GenBank/DDBJ databases">
        <title>Whole genome shotgun sequence of Plantactinospora endophytica NBRC 110450.</title>
        <authorList>
            <person name="Komaki H."/>
            <person name="Tamura T."/>
        </authorList>
    </citation>
    <scope>NUCLEOTIDE SEQUENCE [LARGE SCALE GENOMIC DNA]</scope>
    <source>
        <strain evidence="3 4">NBRC 110450</strain>
    </source>
</reference>
<sequence length="277" mass="30009">MADETFPQARCDGLIPHVSELENPTVGHKFELRKEIELAATPEQVWAAIATGPGIDSWFMGQTEVDPREGGRNTFTMAGHTEESTVTAWEPGKRFAYGTEPGPDGGFMAIEYLIEGRDQGSTVLRLVQSGVLGDNWETEYEAMQVGWDMYLGTLAAYVRHFPGRHAAQVAAFRPGAGEPDQVWAAVAGAFGISGEVVEGAPARLVLDGLAPIEGTVDLAGLPTYFGVRTDDALYRFLYSGTDRGSALVLNHHLFDAGADQVGAHRAWQEWLDQFPVG</sequence>
<dbReference type="Gene3D" id="3.30.530.20">
    <property type="match status" value="1"/>
</dbReference>
<dbReference type="SUPFAM" id="SSF55961">
    <property type="entry name" value="Bet v1-like"/>
    <property type="match status" value="1"/>
</dbReference>
<proteinExistence type="inferred from homology"/>
<dbReference type="CDD" id="cd07814">
    <property type="entry name" value="SRPBCC_CalC_Aha1-like"/>
    <property type="match status" value="1"/>
</dbReference>
<evidence type="ECO:0000259" key="2">
    <source>
        <dbReference type="Pfam" id="PF08327"/>
    </source>
</evidence>
<evidence type="ECO:0000256" key="1">
    <source>
        <dbReference type="ARBA" id="ARBA00006817"/>
    </source>
</evidence>
<dbReference type="InterPro" id="IPR013538">
    <property type="entry name" value="ASHA1/2-like_C"/>
</dbReference>
<dbReference type="EMBL" id="BONW01000029">
    <property type="protein sequence ID" value="GIG90752.1"/>
    <property type="molecule type" value="Genomic_DNA"/>
</dbReference>
<feature type="domain" description="Activator of Hsp90 ATPase homologue 1/2-like C-terminal" evidence="2">
    <location>
        <begin position="40"/>
        <end position="158"/>
    </location>
</feature>
<organism evidence="3 4">
    <name type="scientific">Plantactinospora endophytica</name>
    <dbReference type="NCBI Taxonomy" id="673535"/>
    <lineage>
        <taxon>Bacteria</taxon>
        <taxon>Bacillati</taxon>
        <taxon>Actinomycetota</taxon>
        <taxon>Actinomycetes</taxon>
        <taxon>Micromonosporales</taxon>
        <taxon>Micromonosporaceae</taxon>
        <taxon>Plantactinospora</taxon>
    </lineage>
</organism>
<accession>A0ABQ4E8Z0</accession>
<comment type="caution">
    <text evidence="3">The sequence shown here is derived from an EMBL/GenBank/DDBJ whole genome shotgun (WGS) entry which is preliminary data.</text>
</comment>
<keyword evidence="4" id="KW-1185">Reference proteome</keyword>
<dbReference type="InterPro" id="IPR023393">
    <property type="entry name" value="START-like_dom_sf"/>
</dbReference>
<evidence type="ECO:0000313" key="4">
    <source>
        <dbReference type="Proteomes" id="UP000646749"/>
    </source>
</evidence>
<dbReference type="Pfam" id="PF08327">
    <property type="entry name" value="AHSA1"/>
    <property type="match status" value="1"/>
</dbReference>
<comment type="similarity">
    <text evidence="1">Belongs to the AHA1 family.</text>
</comment>